<dbReference type="OrthoDB" id="9765468at2"/>
<evidence type="ECO:0000256" key="3">
    <source>
        <dbReference type="ARBA" id="ARBA00004496"/>
    </source>
</evidence>
<dbReference type="GO" id="GO:0005737">
    <property type="term" value="C:cytoplasm"/>
    <property type="evidence" value="ECO:0007669"/>
    <property type="project" value="UniProtKB-SubCell"/>
</dbReference>
<dbReference type="SUPFAM" id="SSF51621">
    <property type="entry name" value="Phosphoenolpyruvate/pyruvate domain"/>
    <property type="match status" value="1"/>
</dbReference>
<dbReference type="Gene3D" id="3.50.30.10">
    <property type="entry name" value="Phosphohistidine domain"/>
    <property type="match status" value="1"/>
</dbReference>
<protein>
    <recommendedName>
        <fullName evidence="5">phosphoenolpyruvate--protein phosphotransferase</fullName>
        <ecNumber evidence="5">2.7.3.9</ecNumber>
    </recommendedName>
</protein>
<dbReference type="InterPro" id="IPR003018">
    <property type="entry name" value="GAF"/>
</dbReference>
<evidence type="ECO:0000256" key="5">
    <source>
        <dbReference type="ARBA" id="ARBA00012232"/>
    </source>
</evidence>
<evidence type="ECO:0000256" key="2">
    <source>
        <dbReference type="ARBA" id="ARBA00001946"/>
    </source>
</evidence>
<dbReference type="Pfam" id="PF00391">
    <property type="entry name" value="PEP-utilizers"/>
    <property type="match status" value="1"/>
</dbReference>
<dbReference type="EMBL" id="FOVO01000004">
    <property type="protein sequence ID" value="SFN45187.1"/>
    <property type="molecule type" value="Genomic_DNA"/>
</dbReference>
<evidence type="ECO:0000256" key="8">
    <source>
        <dbReference type="ARBA" id="ARBA00022597"/>
    </source>
</evidence>
<dbReference type="InterPro" id="IPR000121">
    <property type="entry name" value="PEP_util_C"/>
</dbReference>
<evidence type="ECO:0000256" key="6">
    <source>
        <dbReference type="ARBA" id="ARBA00022448"/>
    </source>
</evidence>
<feature type="coiled-coil region" evidence="14">
    <location>
        <begin position="558"/>
        <end position="585"/>
    </location>
</feature>
<dbReference type="GO" id="GO:0016301">
    <property type="term" value="F:kinase activity"/>
    <property type="evidence" value="ECO:0007669"/>
    <property type="project" value="UniProtKB-KW"/>
</dbReference>
<evidence type="ECO:0000313" key="16">
    <source>
        <dbReference type="EMBL" id="SFN45187.1"/>
    </source>
</evidence>
<dbReference type="Gene3D" id="3.30.450.40">
    <property type="match status" value="1"/>
</dbReference>
<dbReference type="Pfam" id="PF02896">
    <property type="entry name" value="PEP-utilizers_C"/>
    <property type="match status" value="1"/>
</dbReference>
<evidence type="ECO:0000313" key="17">
    <source>
        <dbReference type="Proteomes" id="UP000199011"/>
    </source>
</evidence>
<accession>A0A1I4Z4V0</accession>
<evidence type="ECO:0000256" key="13">
    <source>
        <dbReference type="ARBA" id="ARBA00022842"/>
    </source>
</evidence>
<dbReference type="PANTHER" id="PTHR46244">
    <property type="entry name" value="PHOSPHOENOLPYRUVATE-PROTEIN PHOSPHOTRANSFERASE"/>
    <property type="match status" value="1"/>
</dbReference>
<evidence type="ECO:0000256" key="1">
    <source>
        <dbReference type="ARBA" id="ARBA00000683"/>
    </source>
</evidence>
<dbReference type="SMART" id="SM00065">
    <property type="entry name" value="GAF"/>
    <property type="match status" value="1"/>
</dbReference>
<dbReference type="Gene3D" id="1.10.274.10">
    <property type="entry name" value="PtsI, HPr-binding domain"/>
    <property type="match status" value="1"/>
</dbReference>
<evidence type="ECO:0000256" key="7">
    <source>
        <dbReference type="ARBA" id="ARBA00022490"/>
    </source>
</evidence>
<feature type="domain" description="GAF" evidence="15">
    <location>
        <begin position="17"/>
        <end position="164"/>
    </location>
</feature>
<comment type="cofactor">
    <cofactor evidence="2">
        <name>Mg(2+)</name>
        <dbReference type="ChEBI" id="CHEBI:18420"/>
    </cofactor>
</comment>
<dbReference type="AlphaFoldDB" id="A0A1I4Z4V0"/>
<keyword evidence="10" id="KW-0598">Phosphotransferase system</keyword>
<evidence type="ECO:0000259" key="15">
    <source>
        <dbReference type="SMART" id="SM00065"/>
    </source>
</evidence>
<dbReference type="InterPro" id="IPR036618">
    <property type="entry name" value="PtsI_HPr-bd_sf"/>
</dbReference>
<dbReference type="Proteomes" id="UP000199011">
    <property type="component" value="Unassembled WGS sequence"/>
</dbReference>
<evidence type="ECO:0000256" key="14">
    <source>
        <dbReference type="SAM" id="Coils"/>
    </source>
</evidence>
<organism evidence="16 17">
    <name type="scientific">Xenorhabdus japonica</name>
    <dbReference type="NCBI Taxonomy" id="53341"/>
    <lineage>
        <taxon>Bacteria</taxon>
        <taxon>Pseudomonadati</taxon>
        <taxon>Pseudomonadota</taxon>
        <taxon>Gammaproteobacteria</taxon>
        <taxon>Enterobacterales</taxon>
        <taxon>Morganellaceae</taxon>
        <taxon>Xenorhabdus</taxon>
    </lineage>
</organism>
<gene>
    <name evidence="16" type="ORF">SAMN05421579_10461</name>
</gene>
<dbReference type="InterPro" id="IPR015813">
    <property type="entry name" value="Pyrv/PenolPyrv_kinase-like_dom"/>
</dbReference>
<dbReference type="InterPro" id="IPR036637">
    <property type="entry name" value="Phosphohistidine_dom_sf"/>
</dbReference>
<keyword evidence="8" id="KW-0762">Sugar transport</keyword>
<dbReference type="PANTHER" id="PTHR46244:SF1">
    <property type="entry name" value="PHOSPHOENOLPYRUVATE-DEPENDENT PHOSPHOTRANSFERASE SYSTEM"/>
    <property type="match status" value="1"/>
</dbReference>
<dbReference type="SUPFAM" id="SSF55781">
    <property type="entry name" value="GAF domain-like"/>
    <property type="match status" value="1"/>
</dbReference>
<dbReference type="NCBIfam" id="NF008283">
    <property type="entry name" value="PRK11061.1"/>
    <property type="match status" value="1"/>
</dbReference>
<dbReference type="InterPro" id="IPR008731">
    <property type="entry name" value="PTS_EIN"/>
</dbReference>
<evidence type="ECO:0000256" key="11">
    <source>
        <dbReference type="ARBA" id="ARBA00022723"/>
    </source>
</evidence>
<keyword evidence="9 16" id="KW-0808">Transferase</keyword>
<dbReference type="STRING" id="53341.SAMN05421579_10461"/>
<comment type="catalytic activity">
    <reaction evidence="1">
        <text>L-histidyl-[protein] + phosphoenolpyruvate = N(pros)-phospho-L-histidyl-[protein] + pyruvate</text>
        <dbReference type="Rhea" id="RHEA:23880"/>
        <dbReference type="Rhea" id="RHEA-COMP:9745"/>
        <dbReference type="Rhea" id="RHEA-COMP:9746"/>
        <dbReference type="ChEBI" id="CHEBI:15361"/>
        <dbReference type="ChEBI" id="CHEBI:29979"/>
        <dbReference type="ChEBI" id="CHEBI:58702"/>
        <dbReference type="ChEBI" id="CHEBI:64837"/>
        <dbReference type="EC" id="2.7.3.9"/>
    </reaction>
</comment>
<dbReference type="InterPro" id="IPR040442">
    <property type="entry name" value="Pyrv_kinase-like_dom_sf"/>
</dbReference>
<dbReference type="NCBIfam" id="TIGR01417">
    <property type="entry name" value="PTS_I_fam"/>
    <property type="match status" value="1"/>
</dbReference>
<dbReference type="RefSeq" id="WP_092517633.1">
    <property type="nucleotide sequence ID" value="NZ_CAWRAH010000052.1"/>
</dbReference>
<sequence length="748" mass="84397">MLMRLREIVEKVAMAANLSEALELLVNETCLAMNTDVCSIYLADHQRQCYYLMATKGLKKPKGQAISLAFDEGVVGQVGRLSELINLADVRDHPSFKYIPQVKEESLRAFLGVPIVYRRQLQGILVVQQRERRLFNESEESFMVTLAMQLAAALAQAQTKGLFGQYRQTRIKALAISDGIVMAQGWQDRSQPLLEQVAEVLTLDYQAERSRLTCAFEKATAECRRISKRFTASSQKESAAIFDLYSHLLNDPQLKQDLFHSVDNGFMAEWAVKTVIEKYAKQFNNLQDPYMRERASDLRALGQRVLYHLNDLFTEGGQWPERFILVADELSANLLAELPQEQLVGVIVRDGATHSHSAILVRAMGIPAIMGADIQPELLHNRTLILDGYRGEIFIEPEPLVAQEYQQIIEEEQVLSKQAECEQQRRAQLKSGERVLVQLNAGLSLKHEQQIEDSIDGIGLYRTEIPFMLNSGFPSEDEQKNRYQEMLELFPDKPVVLRTLDIGADKQLPYMPINEENPCLGWRGIRITLDQPEIFLIQLRAMLKANVQTGNLKILLPMVTSIEEIDETRKLIERAKAEVEQTLAATIKMPQIGIMLEVPSTIFLLPQLKKRIDFASIGTNDLTQYLLAVDRNNTHVASLYDNLHPAVIRALKLAFDECQRLDLPVSVCGEMAGLPMGTLILLGLGYRSLSVSGRSVPRTKYLLRHLDANELEHLIKLVLKAETSHEVKELSTEFMESHGLGGLIRGGI</sequence>
<name>A0A1I4Z4V0_9GAMM</name>
<dbReference type="InterPro" id="IPR029016">
    <property type="entry name" value="GAF-like_dom_sf"/>
</dbReference>
<dbReference type="Pfam" id="PF01590">
    <property type="entry name" value="GAF"/>
    <property type="match status" value="1"/>
</dbReference>
<dbReference type="PRINTS" id="PR01736">
    <property type="entry name" value="PHPHTRNFRASE"/>
</dbReference>
<keyword evidence="7" id="KW-0963">Cytoplasm</keyword>
<keyword evidence="17" id="KW-1185">Reference proteome</keyword>
<keyword evidence="14" id="KW-0175">Coiled coil</keyword>
<dbReference type="SUPFAM" id="SSF47831">
    <property type="entry name" value="Enzyme I of the PEP:sugar phosphotransferase system HPr-binding (sub)domain"/>
    <property type="match status" value="1"/>
</dbReference>
<dbReference type="Pfam" id="PF05524">
    <property type="entry name" value="PEP-utilisers_N"/>
    <property type="match status" value="1"/>
</dbReference>
<proteinExistence type="inferred from homology"/>
<dbReference type="GO" id="GO:0009401">
    <property type="term" value="P:phosphoenolpyruvate-dependent sugar phosphotransferase system"/>
    <property type="evidence" value="ECO:0007669"/>
    <property type="project" value="UniProtKB-KW"/>
</dbReference>
<dbReference type="InterPro" id="IPR050499">
    <property type="entry name" value="PEP-utilizing_PTS_enzyme"/>
</dbReference>
<evidence type="ECO:0000256" key="4">
    <source>
        <dbReference type="ARBA" id="ARBA00007837"/>
    </source>
</evidence>
<dbReference type="InterPro" id="IPR008279">
    <property type="entry name" value="PEP-util_enz_mobile_dom"/>
</dbReference>
<evidence type="ECO:0000256" key="10">
    <source>
        <dbReference type="ARBA" id="ARBA00022683"/>
    </source>
</evidence>
<dbReference type="GO" id="GO:0008965">
    <property type="term" value="F:phosphoenolpyruvate-protein phosphotransferase activity"/>
    <property type="evidence" value="ECO:0007669"/>
    <property type="project" value="UniProtKB-EC"/>
</dbReference>
<comment type="subcellular location">
    <subcellularLocation>
        <location evidence="3">Cytoplasm</location>
    </subcellularLocation>
</comment>
<dbReference type="SUPFAM" id="SSF52009">
    <property type="entry name" value="Phosphohistidine domain"/>
    <property type="match status" value="1"/>
</dbReference>
<evidence type="ECO:0000256" key="12">
    <source>
        <dbReference type="ARBA" id="ARBA00022777"/>
    </source>
</evidence>
<dbReference type="InterPro" id="IPR006318">
    <property type="entry name" value="PTS_EI-like"/>
</dbReference>
<dbReference type="Gene3D" id="3.20.20.60">
    <property type="entry name" value="Phosphoenolpyruvate-binding domains"/>
    <property type="match status" value="1"/>
</dbReference>
<reference evidence="17" key="1">
    <citation type="submission" date="2016-10" db="EMBL/GenBank/DDBJ databases">
        <authorList>
            <person name="Varghese N."/>
            <person name="Submissions S."/>
        </authorList>
    </citation>
    <scope>NUCLEOTIDE SEQUENCE [LARGE SCALE GENOMIC DNA]</scope>
    <source>
        <strain evidence="17">DSM 16522</strain>
    </source>
</reference>
<dbReference type="EC" id="2.7.3.9" evidence="5"/>
<keyword evidence="12" id="KW-0418">Kinase</keyword>
<keyword evidence="6" id="KW-0813">Transport</keyword>
<comment type="similarity">
    <text evidence="4">Belongs to the PEP-utilizing enzyme family.</text>
</comment>
<evidence type="ECO:0000256" key="9">
    <source>
        <dbReference type="ARBA" id="ARBA00022679"/>
    </source>
</evidence>
<dbReference type="GO" id="GO:0046872">
    <property type="term" value="F:metal ion binding"/>
    <property type="evidence" value="ECO:0007669"/>
    <property type="project" value="UniProtKB-KW"/>
</dbReference>
<keyword evidence="11" id="KW-0479">Metal-binding</keyword>
<keyword evidence="13" id="KW-0460">Magnesium</keyword>